<evidence type="ECO:0000313" key="2">
    <source>
        <dbReference type="Proteomes" id="UP000034665"/>
    </source>
</evidence>
<dbReference type="AlphaFoldDB" id="A0A0G0NJ82"/>
<sequence length="56" mass="6389">MTELLNQIIDIAKSIAHVFDASIWPPLVTIVKSIGHLFVKILELSIMVVQWLLDKF</sequence>
<evidence type="ECO:0000313" key="1">
    <source>
        <dbReference type="EMBL" id="KKR12901.1"/>
    </source>
</evidence>
<accession>A0A0G0NJ82</accession>
<organism evidence="1 2">
    <name type="scientific">Candidatus Wolfebacteria bacterium GW2011_GWC2_39_22</name>
    <dbReference type="NCBI Taxonomy" id="1619013"/>
    <lineage>
        <taxon>Bacteria</taxon>
        <taxon>Candidatus Wolfeibacteriota</taxon>
    </lineage>
</organism>
<proteinExistence type="predicted"/>
<name>A0A0G0NJ82_9BACT</name>
<dbReference type="EMBL" id="LBWR01000001">
    <property type="protein sequence ID" value="KKR12901.1"/>
    <property type="molecule type" value="Genomic_DNA"/>
</dbReference>
<gene>
    <name evidence="1" type="ORF">UT41_C0001G0445</name>
</gene>
<reference evidence="1 2" key="1">
    <citation type="journal article" date="2015" name="Nature">
        <title>rRNA introns, odd ribosomes, and small enigmatic genomes across a large radiation of phyla.</title>
        <authorList>
            <person name="Brown C.T."/>
            <person name="Hug L.A."/>
            <person name="Thomas B.C."/>
            <person name="Sharon I."/>
            <person name="Castelle C.J."/>
            <person name="Singh A."/>
            <person name="Wilkins M.J."/>
            <person name="Williams K.H."/>
            <person name="Banfield J.F."/>
        </authorList>
    </citation>
    <scope>NUCLEOTIDE SEQUENCE [LARGE SCALE GENOMIC DNA]</scope>
</reference>
<dbReference type="Proteomes" id="UP000034665">
    <property type="component" value="Unassembled WGS sequence"/>
</dbReference>
<comment type="caution">
    <text evidence="1">The sequence shown here is derived from an EMBL/GenBank/DDBJ whole genome shotgun (WGS) entry which is preliminary data.</text>
</comment>
<protein>
    <submittedName>
        <fullName evidence="1">Uncharacterized protein</fullName>
    </submittedName>
</protein>